<dbReference type="PANTHER" id="PTHR32401">
    <property type="entry name" value="CONCANAVALIN A-LIKE LECTIN FAMILY PROTEIN"/>
    <property type="match status" value="1"/>
</dbReference>
<feature type="chain" id="PRO_5031369873" description="Fibronectin type-III domain-containing protein" evidence="3">
    <location>
        <begin position="26"/>
        <end position="856"/>
    </location>
</feature>
<dbReference type="SUPFAM" id="SSF49265">
    <property type="entry name" value="Fibronectin type III"/>
    <property type="match status" value="1"/>
</dbReference>
<evidence type="ECO:0000256" key="1">
    <source>
        <dbReference type="ARBA" id="ARBA00007606"/>
    </source>
</evidence>
<dbReference type="CDD" id="cd00063">
    <property type="entry name" value="FN3"/>
    <property type="match status" value="1"/>
</dbReference>
<dbReference type="SUPFAM" id="SSF49899">
    <property type="entry name" value="Concanavalin A-like lectins/glucanases"/>
    <property type="match status" value="1"/>
</dbReference>
<dbReference type="GO" id="GO:0030246">
    <property type="term" value="F:carbohydrate binding"/>
    <property type="evidence" value="ECO:0007669"/>
    <property type="project" value="UniProtKB-KW"/>
</dbReference>
<dbReference type="InterPro" id="IPR013320">
    <property type="entry name" value="ConA-like_dom_sf"/>
</dbReference>
<dbReference type="InterPro" id="IPR003961">
    <property type="entry name" value="FN3_dom"/>
</dbReference>
<dbReference type="SUPFAM" id="SSF81296">
    <property type="entry name" value="E set domains"/>
    <property type="match status" value="1"/>
</dbReference>
<organism evidence="5">
    <name type="scientific">Leptocylindrus danicus</name>
    <dbReference type="NCBI Taxonomy" id="163516"/>
    <lineage>
        <taxon>Eukaryota</taxon>
        <taxon>Sar</taxon>
        <taxon>Stramenopiles</taxon>
        <taxon>Ochrophyta</taxon>
        <taxon>Bacillariophyta</taxon>
        <taxon>Coscinodiscophyceae</taxon>
        <taxon>Chaetocerotophycidae</taxon>
        <taxon>Leptocylindrales</taxon>
        <taxon>Leptocylindraceae</taxon>
        <taxon>Leptocylindrus</taxon>
    </lineage>
</organism>
<dbReference type="InterPro" id="IPR036116">
    <property type="entry name" value="FN3_sf"/>
</dbReference>
<dbReference type="InterPro" id="IPR002909">
    <property type="entry name" value="IPT_dom"/>
</dbReference>
<gene>
    <name evidence="5" type="ORF">LDAN0321_LOCUS15508</name>
</gene>
<dbReference type="Pfam" id="PF00139">
    <property type="entry name" value="Lectin_legB"/>
    <property type="match status" value="1"/>
</dbReference>
<dbReference type="InterPro" id="IPR050258">
    <property type="entry name" value="Leguminous_Lectin"/>
</dbReference>
<feature type="signal peptide" evidence="3">
    <location>
        <begin position="1"/>
        <end position="25"/>
    </location>
</feature>
<dbReference type="PANTHER" id="PTHR32401:SF48">
    <property type="entry name" value="LEGUME LECTIN DOMAIN-CONTAINING PROTEIN"/>
    <property type="match status" value="1"/>
</dbReference>
<evidence type="ECO:0000256" key="2">
    <source>
        <dbReference type="ARBA" id="ARBA00022734"/>
    </source>
</evidence>
<dbReference type="Gene3D" id="2.60.40.10">
    <property type="entry name" value="Immunoglobulins"/>
    <property type="match status" value="2"/>
</dbReference>
<reference evidence="5" key="1">
    <citation type="submission" date="2021-01" db="EMBL/GenBank/DDBJ databases">
        <authorList>
            <person name="Corre E."/>
            <person name="Pelletier E."/>
            <person name="Niang G."/>
            <person name="Scheremetjew M."/>
            <person name="Finn R."/>
            <person name="Kale V."/>
            <person name="Holt S."/>
            <person name="Cochrane G."/>
            <person name="Meng A."/>
            <person name="Brown T."/>
            <person name="Cohen L."/>
        </authorList>
    </citation>
    <scope>NUCLEOTIDE SEQUENCE</scope>
    <source>
        <strain evidence="5">B650</strain>
    </source>
</reference>
<dbReference type="CDD" id="cd00603">
    <property type="entry name" value="IPT_PCSR"/>
    <property type="match status" value="1"/>
</dbReference>
<dbReference type="Pfam" id="PF01833">
    <property type="entry name" value="TIG"/>
    <property type="match status" value="1"/>
</dbReference>
<dbReference type="Gene3D" id="2.60.120.200">
    <property type="match status" value="1"/>
</dbReference>
<keyword evidence="2" id="KW-0430">Lectin</keyword>
<evidence type="ECO:0000256" key="3">
    <source>
        <dbReference type="SAM" id="SignalP"/>
    </source>
</evidence>
<accession>A0A7S2PFY5</accession>
<dbReference type="PROSITE" id="PS50853">
    <property type="entry name" value="FN3"/>
    <property type="match status" value="1"/>
</dbReference>
<comment type="similarity">
    <text evidence="1">Belongs to the leguminous lectin family.</text>
</comment>
<evidence type="ECO:0000313" key="5">
    <source>
        <dbReference type="EMBL" id="CAD9597457.1"/>
    </source>
</evidence>
<dbReference type="AlphaFoldDB" id="A0A7S2PFY5"/>
<keyword evidence="3" id="KW-0732">Signal</keyword>
<sequence>MLARLLSVLCLHQLIVHTILLSTSGKKIVVPGSQNEINNIASFQSSVSSSQPLNNGTSFDLSWDFIDGKEGWAEATLTEMQAEVSHYSGQLRLKFTGQEVHFDSPLMNLYTSERQTFVIRYRYIGESRSGKVTLYGIKEAADGSMSDEQGLSAVDLYFPIIGDGLFHESYATFYEMPFFNVVKNKFHGSLHRLRVSPGLFREKISKEPSVGEIFFIDWIRIVRGPIIERVLGCPGESFSSTRDFEESHAIVATETAYFNNFLTQYSTKWQDPEEETSLNSRYARSYNCKRSGGERITVIGKNFGTKEPSQVTIGGQLCGYVVHHPERPQEELSCETPPMNGILNPNVMVRNGLLSELVDTVPYFHYAVPPPKPVDLSFSNIASRSIDMTWGVGGNYWEQMVYTGFFIQWKVSTQDGWTSSIVVGNITTTTLGGLERNTEYEVKISGIAEDQNNPSWKALDSYGRRDILQEALIGESINATVHTLSYDFQFEFFNANMTRNHGPISNSSALGPTGINLSEGHYGLNVIGDASVENCNASSICCDILDEDGSCNATALMCGPSFLLRGKQQSDEHSPHDLAIVQSKTSTASVYASSNLASSNANGVLCGPALRLTGSSRELIGGAYYPRKVSVEDGFDTHFTFRISNPSQRCNNLDNVRTRCRSRGADGFAFLIQNHNVDAIGGGGHNLGYGGIPNSVAIEFDTYYNFDDFDPYENHVSVHTKGGVDRNSPNETFSLGVTNNIPDLTDGMIDVRIKYVPTFDSSEIQKHSFMASPYILADRNWVSGGLGMLFIYLEKNTPGDHNTDNFEPRLVIPMNISNILGLEEGRAWVGFTGSTGSDSWQSHDLLRWDFSSLRLF</sequence>
<dbReference type="CDD" id="cd01951">
    <property type="entry name" value="lectin_L-type"/>
    <property type="match status" value="1"/>
</dbReference>
<dbReference type="InterPro" id="IPR056573">
    <property type="entry name" value="Lectin_L-type_dom"/>
</dbReference>
<dbReference type="InterPro" id="IPR013783">
    <property type="entry name" value="Ig-like_fold"/>
</dbReference>
<proteinExistence type="inferred from homology"/>
<dbReference type="Pfam" id="PF00041">
    <property type="entry name" value="fn3"/>
    <property type="match status" value="1"/>
</dbReference>
<dbReference type="InterPro" id="IPR001220">
    <property type="entry name" value="Legume_lectin_dom"/>
</dbReference>
<dbReference type="SMART" id="SM00060">
    <property type="entry name" value="FN3"/>
    <property type="match status" value="1"/>
</dbReference>
<dbReference type="EMBL" id="HBGY01025134">
    <property type="protein sequence ID" value="CAD9597457.1"/>
    <property type="molecule type" value="Transcribed_RNA"/>
</dbReference>
<name>A0A7S2PFY5_9STRA</name>
<protein>
    <recommendedName>
        <fullName evidence="4">Fibronectin type-III domain-containing protein</fullName>
    </recommendedName>
</protein>
<evidence type="ECO:0000259" key="4">
    <source>
        <dbReference type="PROSITE" id="PS50853"/>
    </source>
</evidence>
<feature type="domain" description="Fibronectin type-III" evidence="4">
    <location>
        <begin position="372"/>
        <end position="466"/>
    </location>
</feature>
<dbReference type="InterPro" id="IPR014756">
    <property type="entry name" value="Ig_E-set"/>
</dbReference>